<keyword evidence="3" id="KW-1185">Reference proteome</keyword>
<evidence type="ECO:0000313" key="2">
    <source>
        <dbReference type="EMBL" id="TKK71767.1"/>
    </source>
</evidence>
<comment type="caution">
    <text evidence="2">The sequence shown here is derived from an EMBL/GenBank/DDBJ whole genome shotgun (WGS) entry which is preliminary data.</text>
</comment>
<dbReference type="RefSeq" id="WP_137260007.1">
    <property type="nucleotide sequence ID" value="NZ_SZQL01000001.1"/>
</dbReference>
<dbReference type="AlphaFoldDB" id="A0A4U3LCY4"/>
<gene>
    <name evidence="2" type="ORF">FC093_01730</name>
</gene>
<dbReference type="EMBL" id="SZQL01000001">
    <property type="protein sequence ID" value="TKK71767.1"/>
    <property type="molecule type" value="Genomic_DNA"/>
</dbReference>
<evidence type="ECO:0000313" key="3">
    <source>
        <dbReference type="Proteomes" id="UP000305848"/>
    </source>
</evidence>
<sequence>MYNQLMRSRNGYLINRLVICFYLSALSLLVSCTTSPTEQYGFVTKLGTDTIAVESVTRQGSKLTSDEVDRFPLVRVRHTEIDLNEDGSIRHLVMNIHTPGEPVNERERKVTVDVTSDKVHISKTDNTGTVNRDFATNGGIVEAHLPQMYSLYELYFAAALKHAVTAKMAAGSPVEIRQFYIDREFDRFPLGRGRVTPLGGGRVEITHDWLSGTGEAMMDSGYHMLSYSGARTTYKVKVNRIATPADIKNIATQFETAETKNGVVKAMSVRDTARAQIGNAKFTVDYSRPLMRGRQLLGDVLPYDRVWRTGANAATQFATSVPVKLAGMQVPAGTYTLWTVPHRASVDLIVNKQTGQWGTEFNSSRNLGIAEMTSQAVVAPVETFTISIVPLDTKHGTLVMEWGFFKWTAPIEVP</sequence>
<dbReference type="OrthoDB" id="9808374at2"/>
<dbReference type="Pfam" id="PF11138">
    <property type="entry name" value="DUF2911"/>
    <property type="match status" value="1"/>
</dbReference>
<evidence type="ECO:0000256" key="1">
    <source>
        <dbReference type="SAM" id="SignalP"/>
    </source>
</evidence>
<dbReference type="InterPro" id="IPR021314">
    <property type="entry name" value="DUF2911"/>
</dbReference>
<reference evidence="2 3" key="1">
    <citation type="submission" date="2019-05" db="EMBL/GenBank/DDBJ databases">
        <title>Panacibacter sp. strain 17mud1-8 Genome sequencing and assembly.</title>
        <authorList>
            <person name="Chhetri G."/>
        </authorList>
    </citation>
    <scope>NUCLEOTIDE SEQUENCE [LARGE SCALE GENOMIC DNA]</scope>
    <source>
        <strain evidence="2 3">17mud1-8</strain>
    </source>
</reference>
<proteinExistence type="predicted"/>
<accession>A0A4U3LCY4</accession>
<feature type="chain" id="PRO_5020938564" evidence="1">
    <location>
        <begin position="28"/>
        <end position="414"/>
    </location>
</feature>
<dbReference type="Proteomes" id="UP000305848">
    <property type="component" value="Unassembled WGS sequence"/>
</dbReference>
<organism evidence="2 3">
    <name type="scientific">Ilyomonas limi</name>
    <dbReference type="NCBI Taxonomy" id="2575867"/>
    <lineage>
        <taxon>Bacteria</taxon>
        <taxon>Pseudomonadati</taxon>
        <taxon>Bacteroidota</taxon>
        <taxon>Chitinophagia</taxon>
        <taxon>Chitinophagales</taxon>
        <taxon>Chitinophagaceae</taxon>
        <taxon>Ilyomonas</taxon>
    </lineage>
</organism>
<dbReference type="PROSITE" id="PS51257">
    <property type="entry name" value="PROKAR_LIPOPROTEIN"/>
    <property type="match status" value="1"/>
</dbReference>
<protein>
    <submittedName>
        <fullName evidence="2">DUF2911 domain-containing protein</fullName>
    </submittedName>
</protein>
<keyword evidence="1" id="KW-0732">Signal</keyword>
<feature type="signal peptide" evidence="1">
    <location>
        <begin position="1"/>
        <end position="27"/>
    </location>
</feature>
<name>A0A4U3LCY4_9BACT</name>